<comment type="similarity">
    <text evidence="5 14 16">Belongs to the RNase HII family.</text>
</comment>
<feature type="domain" description="RNase H type-2" evidence="18">
    <location>
        <begin position="81"/>
        <end position="266"/>
    </location>
</feature>
<keyword evidence="13 14" id="KW-0464">Manganese</keyword>
<evidence type="ECO:0000256" key="15">
    <source>
        <dbReference type="PROSITE-ProRule" id="PRU01319"/>
    </source>
</evidence>
<dbReference type="PANTHER" id="PTHR10954:SF18">
    <property type="entry name" value="RIBONUCLEASE HII"/>
    <property type="match status" value="1"/>
</dbReference>
<evidence type="ECO:0000256" key="14">
    <source>
        <dbReference type="HAMAP-Rule" id="MF_00052"/>
    </source>
</evidence>
<evidence type="ECO:0000256" key="16">
    <source>
        <dbReference type="RuleBase" id="RU003515"/>
    </source>
</evidence>
<evidence type="ECO:0000256" key="12">
    <source>
        <dbReference type="ARBA" id="ARBA00022801"/>
    </source>
</evidence>
<dbReference type="CDD" id="cd07182">
    <property type="entry name" value="RNase_HII_bacteria_HII_like"/>
    <property type="match status" value="1"/>
</dbReference>
<dbReference type="InterPro" id="IPR012337">
    <property type="entry name" value="RNaseH-like_sf"/>
</dbReference>
<evidence type="ECO:0000256" key="10">
    <source>
        <dbReference type="ARBA" id="ARBA00022723"/>
    </source>
</evidence>
<dbReference type="PROSITE" id="PS51975">
    <property type="entry name" value="RNASE_H_2"/>
    <property type="match status" value="1"/>
</dbReference>
<feature type="binding site" evidence="14 15">
    <location>
        <position position="87"/>
    </location>
    <ligand>
        <name>a divalent metal cation</name>
        <dbReference type="ChEBI" id="CHEBI:60240"/>
    </ligand>
</feature>
<dbReference type="InterPro" id="IPR022898">
    <property type="entry name" value="RNase_HII"/>
</dbReference>
<dbReference type="SUPFAM" id="SSF53098">
    <property type="entry name" value="Ribonuclease H-like"/>
    <property type="match status" value="1"/>
</dbReference>
<dbReference type="InterPro" id="IPR001352">
    <property type="entry name" value="RNase_HII/HIII"/>
</dbReference>
<dbReference type="RefSeq" id="WP_373875017.1">
    <property type="nucleotide sequence ID" value="NZ_BQXH01000001.1"/>
</dbReference>
<comment type="cofactor">
    <cofactor evidence="2">
        <name>Mg(2+)</name>
        <dbReference type="ChEBI" id="CHEBI:18420"/>
    </cofactor>
</comment>
<evidence type="ECO:0000256" key="4">
    <source>
        <dbReference type="ARBA" id="ARBA00004496"/>
    </source>
</evidence>
<comment type="caution">
    <text evidence="19">The sequence shown here is derived from an EMBL/GenBank/DDBJ whole genome shotgun (WGS) entry which is preliminary data.</text>
</comment>
<evidence type="ECO:0000256" key="3">
    <source>
        <dbReference type="ARBA" id="ARBA00004065"/>
    </source>
</evidence>
<evidence type="ECO:0000256" key="2">
    <source>
        <dbReference type="ARBA" id="ARBA00001946"/>
    </source>
</evidence>
<evidence type="ECO:0000256" key="17">
    <source>
        <dbReference type="SAM" id="Coils"/>
    </source>
</evidence>
<evidence type="ECO:0000313" key="19">
    <source>
        <dbReference type="EMBL" id="GKS80430.1"/>
    </source>
</evidence>
<evidence type="ECO:0000256" key="11">
    <source>
        <dbReference type="ARBA" id="ARBA00022759"/>
    </source>
</evidence>
<dbReference type="Pfam" id="PF01351">
    <property type="entry name" value="RNase_HII"/>
    <property type="match status" value="1"/>
</dbReference>
<keyword evidence="10 14" id="KW-0479">Metal-binding</keyword>
<feature type="binding site" evidence="14 15">
    <location>
        <position position="179"/>
    </location>
    <ligand>
        <name>a divalent metal cation</name>
        <dbReference type="ChEBI" id="CHEBI:60240"/>
    </ligand>
</feature>
<dbReference type="NCBIfam" id="NF000594">
    <property type="entry name" value="PRK00015.1-1"/>
    <property type="match status" value="1"/>
</dbReference>
<comment type="cofactor">
    <cofactor evidence="14 15">
        <name>Mn(2+)</name>
        <dbReference type="ChEBI" id="CHEBI:29035"/>
    </cofactor>
    <cofactor evidence="14 15">
        <name>Mg(2+)</name>
        <dbReference type="ChEBI" id="CHEBI:18420"/>
    </cofactor>
    <text evidence="14 15">Manganese or magnesium. Binds 1 divalent metal ion per monomer in the absence of substrate. May bind a second metal ion after substrate binding.</text>
</comment>
<dbReference type="EC" id="3.1.26.4" evidence="6 14"/>
<protein>
    <recommendedName>
        <fullName evidence="7 14">Ribonuclease HII</fullName>
        <shortName evidence="14">RNase HII</shortName>
        <ecNumber evidence="6 14">3.1.26.4</ecNumber>
    </recommendedName>
</protein>
<evidence type="ECO:0000256" key="7">
    <source>
        <dbReference type="ARBA" id="ARBA00019179"/>
    </source>
</evidence>
<evidence type="ECO:0000313" key="20">
    <source>
        <dbReference type="Proteomes" id="UP001055149"/>
    </source>
</evidence>
<keyword evidence="9 14" id="KW-0540">Nuclease</keyword>
<evidence type="ECO:0000256" key="9">
    <source>
        <dbReference type="ARBA" id="ARBA00022722"/>
    </source>
</evidence>
<reference evidence="19" key="1">
    <citation type="journal article" date="2022" name="Int. J. Syst. Evol. Microbiol.">
        <title>A novel species of lactic acid bacteria, Ligilactobacillus pabuli sp. nov., isolated from alfalfa silage.</title>
        <authorList>
            <person name="Tohno M."/>
            <person name="Tanizawa Y."/>
            <person name="Sawada H."/>
            <person name="Sakamoto M."/>
            <person name="Ohkuma M."/>
            <person name="Kobayashi H."/>
        </authorList>
    </citation>
    <scope>NUCLEOTIDE SEQUENCE</scope>
    <source>
        <strain evidence="19">AF129</strain>
    </source>
</reference>
<organism evidence="19 20">
    <name type="scientific">Ligilactobacillus pabuli</name>
    <dbReference type="NCBI Taxonomy" id="2886039"/>
    <lineage>
        <taxon>Bacteria</taxon>
        <taxon>Bacillati</taxon>
        <taxon>Bacillota</taxon>
        <taxon>Bacilli</taxon>
        <taxon>Lactobacillales</taxon>
        <taxon>Lactobacillaceae</taxon>
        <taxon>Ligilactobacillus</taxon>
    </lineage>
</organism>
<keyword evidence="20" id="KW-1185">Reference proteome</keyword>
<dbReference type="Proteomes" id="UP001055149">
    <property type="component" value="Unassembled WGS sequence"/>
</dbReference>
<dbReference type="PANTHER" id="PTHR10954">
    <property type="entry name" value="RIBONUCLEASE H2 SUBUNIT A"/>
    <property type="match status" value="1"/>
</dbReference>
<dbReference type="EMBL" id="BQXH01000001">
    <property type="protein sequence ID" value="GKS80430.1"/>
    <property type="molecule type" value="Genomic_DNA"/>
</dbReference>
<keyword evidence="11 14" id="KW-0255">Endonuclease</keyword>
<gene>
    <name evidence="14 19" type="primary">rnhB</name>
    <name evidence="19" type="ORF">LPAF129_01150</name>
</gene>
<evidence type="ECO:0000259" key="18">
    <source>
        <dbReference type="PROSITE" id="PS51975"/>
    </source>
</evidence>
<evidence type="ECO:0000256" key="8">
    <source>
        <dbReference type="ARBA" id="ARBA00022490"/>
    </source>
</evidence>
<name>A0ABQ5JHD9_9LACO</name>
<evidence type="ECO:0000256" key="5">
    <source>
        <dbReference type="ARBA" id="ARBA00007383"/>
    </source>
</evidence>
<comment type="function">
    <text evidence="3 14 16">Endonuclease that specifically degrades the RNA of RNA-DNA hybrids.</text>
</comment>
<dbReference type="NCBIfam" id="NF000595">
    <property type="entry name" value="PRK00015.1-3"/>
    <property type="match status" value="1"/>
</dbReference>
<feature type="coiled-coil region" evidence="17">
    <location>
        <begin position="4"/>
        <end position="31"/>
    </location>
</feature>
<evidence type="ECO:0000256" key="6">
    <source>
        <dbReference type="ARBA" id="ARBA00012180"/>
    </source>
</evidence>
<comment type="subcellular location">
    <subcellularLocation>
        <location evidence="4 14">Cytoplasm</location>
    </subcellularLocation>
</comment>
<sequence length="266" mass="29326">MAKENITQLSIAELKKRLAQLEQNSLTQAADFANELATDQRRGVQQLVHSFQKRQTKVAQAQADFVRRLGFEKEAWAQGRPLVAGIDEVGRGPLAGPVVAAAVILPHDFNLYEVNDSKQLSLKKREHLAPLILEQAVAVGIGVVDNQTIDTINIYEAARQAMSSAVNDLGLLPDQLLIDAMELDTKISQKKLIKGDARSVSIGAASIIAKTTRDQLMADYAKDYPGYGFEKNAGYGTKEHLFGIEQFGITPLHRRSFEPIKSYLKN</sequence>
<dbReference type="Gene3D" id="3.30.420.10">
    <property type="entry name" value="Ribonuclease H-like superfamily/Ribonuclease H"/>
    <property type="match status" value="1"/>
</dbReference>
<feature type="binding site" evidence="14 15">
    <location>
        <position position="88"/>
    </location>
    <ligand>
        <name>a divalent metal cation</name>
        <dbReference type="ChEBI" id="CHEBI:60240"/>
    </ligand>
</feature>
<keyword evidence="17" id="KW-0175">Coiled coil</keyword>
<dbReference type="InterPro" id="IPR036397">
    <property type="entry name" value="RNaseH_sf"/>
</dbReference>
<dbReference type="InterPro" id="IPR024567">
    <property type="entry name" value="RNase_HII/HIII_dom"/>
</dbReference>
<keyword evidence="8 14" id="KW-0963">Cytoplasm</keyword>
<comment type="catalytic activity">
    <reaction evidence="1 14 15 16">
        <text>Endonucleolytic cleavage to 5'-phosphomonoester.</text>
        <dbReference type="EC" id="3.1.26.4"/>
    </reaction>
</comment>
<evidence type="ECO:0000256" key="13">
    <source>
        <dbReference type="ARBA" id="ARBA00023211"/>
    </source>
</evidence>
<dbReference type="HAMAP" id="MF_00052_B">
    <property type="entry name" value="RNase_HII_B"/>
    <property type="match status" value="1"/>
</dbReference>
<evidence type="ECO:0000256" key="1">
    <source>
        <dbReference type="ARBA" id="ARBA00000077"/>
    </source>
</evidence>
<proteinExistence type="inferred from homology"/>
<accession>A0ABQ5JHD9</accession>
<keyword evidence="12 14" id="KW-0378">Hydrolase</keyword>